<name>A0A8S1DLT7_9INSE</name>
<dbReference type="PROSITE" id="PS00452">
    <property type="entry name" value="GUANYLATE_CYCLASE_1"/>
    <property type="match status" value="1"/>
</dbReference>
<keyword evidence="4" id="KW-0732">Signal</keyword>
<comment type="subcellular location">
    <subcellularLocation>
        <location evidence="1">Membrane</location>
        <topology evidence="1">Single-pass type I membrane protein</topology>
    </subcellularLocation>
</comment>
<dbReference type="AlphaFoldDB" id="A0A8S1DLT7"/>
<dbReference type="PANTHER" id="PTHR11920">
    <property type="entry name" value="GUANYLYL CYCLASE"/>
    <property type="match status" value="1"/>
</dbReference>
<dbReference type="InterPro" id="IPR050401">
    <property type="entry name" value="Cyclic_nucleotide_synthase"/>
</dbReference>
<dbReference type="CDD" id="cd07302">
    <property type="entry name" value="CHD"/>
    <property type="match status" value="1"/>
</dbReference>
<dbReference type="InterPro" id="IPR001054">
    <property type="entry name" value="A/G_cyclase"/>
</dbReference>
<evidence type="ECO:0000256" key="3">
    <source>
        <dbReference type="ARBA" id="ARBA00022692"/>
    </source>
</evidence>
<comment type="similarity">
    <text evidence="13">Belongs to the adenylyl cyclase class-4/guanylyl cyclase family.</text>
</comment>
<dbReference type="EMBL" id="CADEPI010000236">
    <property type="protein sequence ID" value="CAB3381554.1"/>
    <property type="molecule type" value="Genomic_DNA"/>
</dbReference>
<keyword evidence="5" id="KW-0547">Nucleotide-binding</keyword>
<dbReference type="GO" id="GO:0004016">
    <property type="term" value="F:adenylate cyclase activity"/>
    <property type="evidence" value="ECO:0007669"/>
    <property type="project" value="TreeGrafter"/>
</dbReference>
<dbReference type="Gene3D" id="3.30.70.1230">
    <property type="entry name" value="Nucleotide cyclase"/>
    <property type="match status" value="1"/>
</dbReference>
<protein>
    <recommendedName>
        <fullName evidence="2">guanylate cyclase</fullName>
        <ecNumber evidence="2">4.6.1.2</ecNumber>
    </recommendedName>
</protein>
<dbReference type="Pfam" id="PF00211">
    <property type="entry name" value="Guanylate_cyc"/>
    <property type="match status" value="1"/>
</dbReference>
<feature type="transmembrane region" description="Helical" evidence="14">
    <location>
        <begin position="289"/>
        <end position="310"/>
    </location>
</feature>
<dbReference type="Proteomes" id="UP000494165">
    <property type="component" value="Unassembled WGS sequence"/>
</dbReference>
<keyword evidence="9" id="KW-0675">Receptor</keyword>
<sequence length="627" mass="70172">MEGGTVSPNHSRKSLHSSCEAVGLEVHMWRKRHGCSECVYLNPASTSGKKAHFYQMLLLPFIPIAALIVQNCFSIASIAESLHEACTIQQQIDETVDSCKLLTEIQENRTLVVLNSLRNGIALKDVEADIRNASLTVTSMLEQMEDQIRDTSTSSIWRYMVSYKNMLRAIEDRCLATIYCLFLLGSGELSVSSMASLKRHDTLARDYLRAAIHFLTQPNTLPDIPDIINDIVDIESASLPRAVNISAAEEFYKRATHYHKELRNFQNTIRDYITSQVKSDIRTASHHKWVAVALLVTVLVISPVIITLVINATNTIQAFASTLVQRTVQLQREKHKGDTLLHQMLPRPVIKHLKQHRQVPAESFENVTIYFSDVVGFTQISAESSPMEVVAMLNALYHLFDSRIEKYDVYKVETIGDAYMVVSGLPQRNGGKHAGEIATMSLDLLRALNRFAIPHRPAQFFNVRIGINSGPVVAGVVGTTMPRYCLFGDTVNTASRMESTGEPMKIHISQTTKEELDALGGYEMEYRGETDIKGKGTLSTYWLHGRVDGLPRPSIDEPPILLAPKERLPEFLELLLPSVTDEEDAIDLHFLHNPKLSNASASIRLSALTTESTNQLGFIKKNLRDNY</sequence>
<keyword evidence="7" id="KW-0342">GTP-binding</keyword>
<dbReference type="PROSITE" id="PS50125">
    <property type="entry name" value="GUANYLATE_CYCLASE_2"/>
    <property type="match status" value="1"/>
</dbReference>
<evidence type="ECO:0000256" key="4">
    <source>
        <dbReference type="ARBA" id="ARBA00022729"/>
    </source>
</evidence>
<gene>
    <name evidence="16" type="ORF">CLODIP_2_CD02521</name>
</gene>
<keyword evidence="6 14" id="KW-1133">Transmembrane helix</keyword>
<keyword evidence="8 14" id="KW-0472">Membrane</keyword>
<evidence type="ECO:0000256" key="7">
    <source>
        <dbReference type="ARBA" id="ARBA00023134"/>
    </source>
</evidence>
<keyword evidence="3 14" id="KW-0812">Transmembrane</keyword>
<keyword evidence="12" id="KW-0141">cGMP biosynthesis</keyword>
<keyword evidence="11 13" id="KW-0456">Lyase</keyword>
<evidence type="ECO:0000256" key="10">
    <source>
        <dbReference type="ARBA" id="ARBA00023180"/>
    </source>
</evidence>
<dbReference type="GO" id="GO:0005525">
    <property type="term" value="F:GTP binding"/>
    <property type="evidence" value="ECO:0007669"/>
    <property type="project" value="UniProtKB-KW"/>
</dbReference>
<proteinExistence type="inferred from homology"/>
<evidence type="ECO:0000259" key="15">
    <source>
        <dbReference type="PROSITE" id="PS50125"/>
    </source>
</evidence>
<keyword evidence="17" id="KW-1185">Reference proteome</keyword>
<evidence type="ECO:0000256" key="12">
    <source>
        <dbReference type="ARBA" id="ARBA00023293"/>
    </source>
</evidence>
<dbReference type="FunFam" id="3.30.70.1230:FF:000004">
    <property type="entry name" value="Guanylate cyclase"/>
    <property type="match status" value="1"/>
</dbReference>
<evidence type="ECO:0000256" key="14">
    <source>
        <dbReference type="SAM" id="Phobius"/>
    </source>
</evidence>
<evidence type="ECO:0000313" key="16">
    <source>
        <dbReference type="EMBL" id="CAB3381554.1"/>
    </source>
</evidence>
<evidence type="ECO:0000256" key="6">
    <source>
        <dbReference type="ARBA" id="ARBA00022989"/>
    </source>
</evidence>
<organism evidence="16 17">
    <name type="scientific">Cloeon dipterum</name>
    <dbReference type="NCBI Taxonomy" id="197152"/>
    <lineage>
        <taxon>Eukaryota</taxon>
        <taxon>Metazoa</taxon>
        <taxon>Ecdysozoa</taxon>
        <taxon>Arthropoda</taxon>
        <taxon>Hexapoda</taxon>
        <taxon>Insecta</taxon>
        <taxon>Pterygota</taxon>
        <taxon>Palaeoptera</taxon>
        <taxon>Ephemeroptera</taxon>
        <taxon>Pisciforma</taxon>
        <taxon>Baetidae</taxon>
        <taxon>Cloeon</taxon>
    </lineage>
</organism>
<comment type="caution">
    <text evidence="16">The sequence shown here is derived from an EMBL/GenBank/DDBJ whole genome shotgun (WGS) entry which is preliminary data.</text>
</comment>
<evidence type="ECO:0000256" key="1">
    <source>
        <dbReference type="ARBA" id="ARBA00004479"/>
    </source>
</evidence>
<dbReference type="GO" id="GO:0004383">
    <property type="term" value="F:guanylate cyclase activity"/>
    <property type="evidence" value="ECO:0007669"/>
    <property type="project" value="UniProtKB-EC"/>
</dbReference>
<keyword evidence="10" id="KW-0325">Glycoprotein</keyword>
<evidence type="ECO:0000256" key="9">
    <source>
        <dbReference type="ARBA" id="ARBA00023170"/>
    </source>
</evidence>
<evidence type="ECO:0000313" key="17">
    <source>
        <dbReference type="Proteomes" id="UP000494165"/>
    </source>
</evidence>
<dbReference type="OrthoDB" id="1890790at2759"/>
<dbReference type="PANTHER" id="PTHR11920:SF501">
    <property type="entry name" value="GUANYLATE CYCLASE 32E"/>
    <property type="match status" value="1"/>
</dbReference>
<evidence type="ECO:0000256" key="8">
    <source>
        <dbReference type="ARBA" id="ARBA00023136"/>
    </source>
</evidence>
<dbReference type="EC" id="4.6.1.2" evidence="2"/>
<feature type="domain" description="Guanylate cyclase" evidence="15">
    <location>
        <begin position="368"/>
        <end position="498"/>
    </location>
</feature>
<evidence type="ECO:0000256" key="2">
    <source>
        <dbReference type="ARBA" id="ARBA00012202"/>
    </source>
</evidence>
<dbReference type="SUPFAM" id="SSF55073">
    <property type="entry name" value="Nucleotide cyclase"/>
    <property type="match status" value="1"/>
</dbReference>
<dbReference type="InterPro" id="IPR018297">
    <property type="entry name" value="A/G_cyclase_CS"/>
</dbReference>
<dbReference type="GO" id="GO:0005886">
    <property type="term" value="C:plasma membrane"/>
    <property type="evidence" value="ECO:0007669"/>
    <property type="project" value="TreeGrafter"/>
</dbReference>
<dbReference type="InterPro" id="IPR029787">
    <property type="entry name" value="Nucleotide_cyclase"/>
</dbReference>
<dbReference type="GO" id="GO:0001653">
    <property type="term" value="F:peptide receptor activity"/>
    <property type="evidence" value="ECO:0007669"/>
    <property type="project" value="TreeGrafter"/>
</dbReference>
<evidence type="ECO:0000256" key="5">
    <source>
        <dbReference type="ARBA" id="ARBA00022741"/>
    </source>
</evidence>
<dbReference type="GO" id="GO:0007168">
    <property type="term" value="P:receptor guanylyl cyclase signaling pathway"/>
    <property type="evidence" value="ECO:0007669"/>
    <property type="project" value="TreeGrafter"/>
</dbReference>
<reference evidence="16 17" key="1">
    <citation type="submission" date="2020-04" db="EMBL/GenBank/DDBJ databases">
        <authorList>
            <person name="Alioto T."/>
            <person name="Alioto T."/>
            <person name="Gomez Garrido J."/>
        </authorList>
    </citation>
    <scope>NUCLEOTIDE SEQUENCE [LARGE SCALE GENOMIC DNA]</scope>
</reference>
<evidence type="ECO:0000256" key="13">
    <source>
        <dbReference type="RuleBase" id="RU000405"/>
    </source>
</evidence>
<evidence type="ECO:0000256" key="11">
    <source>
        <dbReference type="ARBA" id="ARBA00023239"/>
    </source>
</evidence>
<accession>A0A8S1DLT7</accession>
<dbReference type="GO" id="GO:0035556">
    <property type="term" value="P:intracellular signal transduction"/>
    <property type="evidence" value="ECO:0007669"/>
    <property type="project" value="InterPro"/>
</dbReference>
<dbReference type="SMART" id="SM00044">
    <property type="entry name" value="CYCc"/>
    <property type="match status" value="1"/>
</dbReference>
<dbReference type="Gene3D" id="6.10.250.780">
    <property type="match status" value="1"/>
</dbReference>
<feature type="transmembrane region" description="Helical" evidence="14">
    <location>
        <begin position="53"/>
        <end position="73"/>
    </location>
</feature>